<dbReference type="Proteomes" id="UP000319711">
    <property type="component" value="Segment"/>
</dbReference>
<evidence type="ECO:0000313" key="2">
    <source>
        <dbReference type="Proteomes" id="UP000319711"/>
    </source>
</evidence>
<reference evidence="1 2" key="1">
    <citation type="submission" date="2019-06" db="EMBL/GenBank/DDBJ databases">
        <authorList>
            <person name="Fakulujo A."/>
            <person name="Fiaz D."/>
            <person name="Garg S."/>
            <person name="Gordon G."/>
            <person name="Haider Z."/>
            <person name="Hale A."/>
            <person name="Hodges K."/>
            <person name="Jacob L."/>
            <person name="Kandil F."/>
            <person name="Kincaid V."/>
            <person name="Melchor-Guerra M."/>
            <person name="Morrelli A."/>
            <person name="Morris R."/>
            <person name="Nawaz M."/>
            <person name="Nguyen N."/>
            <person name="Omair A."/>
            <person name="Pray J."/>
            <person name="Saleem H."/>
            <person name="Saravane K."/>
            <person name="Sharma A."/>
            <person name="Singh A."/>
            <person name="Walston M."/>
            <person name="Zaman H."/>
            <person name="Puthuveetil N."/>
            <person name="Do L."/>
            <person name="Islam N."/>
            <person name="Johnson A."/>
        </authorList>
    </citation>
    <scope>NUCLEOTIDE SEQUENCE [LARGE SCALE GENOMIC DNA]</scope>
</reference>
<evidence type="ECO:0000313" key="1">
    <source>
        <dbReference type="EMBL" id="QDH49603.1"/>
    </source>
</evidence>
<accession>A0A514A8K2</accession>
<keyword evidence="2" id="KW-1185">Reference proteome</keyword>
<dbReference type="Pfam" id="PF22760">
    <property type="entry name" value="Gp38_E217"/>
    <property type="match status" value="1"/>
</dbReference>
<dbReference type="GeneID" id="55620309"/>
<dbReference type="RefSeq" id="YP_009849879.1">
    <property type="nucleotide sequence ID" value="NC_048796.1"/>
</dbReference>
<proteinExistence type="predicted"/>
<dbReference type="KEGG" id="vg:55620309"/>
<organism evidence="1 2">
    <name type="scientific">Pantoea phage Kyle</name>
    <dbReference type="NCBI Taxonomy" id="2589665"/>
    <lineage>
        <taxon>Viruses</taxon>
        <taxon>Duplodnaviria</taxon>
        <taxon>Heunggongvirae</taxon>
        <taxon>Uroviricota</taxon>
        <taxon>Caudoviricetes</taxon>
        <taxon>Lindbergviridae</taxon>
        <taxon>Kylevirus</taxon>
        <taxon>Kylevirus kyle</taxon>
    </lineage>
</organism>
<dbReference type="EMBL" id="MN038177">
    <property type="protein sequence ID" value="QDH49603.1"/>
    <property type="molecule type" value="Genomic_DNA"/>
</dbReference>
<sequence>MANDLISYIFGPGQFKLTDFKAGPVSLAGLSIIDVTIIMNGKLFKNPKEDGGFIVDGKIRTPVEVNVTVIVQTVDGAERINSILKNRDTIYSLTSRGVIIDNLLCTNQQITMSSDVLSAAPYRLTFRELPLQRTVQPTTLQPADSSIIDKGIAYVKETTDSVTSMANSAINKVKTSITGLF</sequence>
<protein>
    <submittedName>
        <fullName evidence="1">Uncharacterized protein</fullName>
    </submittedName>
</protein>
<name>A0A514A8K2_9CAUD</name>
<gene>
    <name evidence="1" type="primary">44</name>
    <name evidence="1" type="ORF">KYLE_47</name>
</gene>
<dbReference type="InterPro" id="IPR054442">
    <property type="entry name" value="E217_Gp38-like"/>
</dbReference>